<dbReference type="PROSITE" id="PS00028">
    <property type="entry name" value="ZINC_FINGER_C2H2_1"/>
    <property type="match status" value="2"/>
</dbReference>
<keyword evidence="4 9" id="KW-0863">Zinc-finger</keyword>
<keyword evidence="8" id="KW-0539">Nucleus</keyword>
<sequence length="227" mass="24866">MSLSNHETSSTLTEETAASCLMLLSKVGEYSKTPKDENNKEFECKTCGKKFPTFQALGGHRASHKKPKLESDSSQLTKQSMMTTPAKPKSHECAICGAEFALGQALGGHMRRHRDVAGVNGVVFGSKMGETPSGATTAVQASEIPAVLKRSKSKRVCLELDLNLTPRENDLQMESSDSEVGSDLKLQLGKREYEVRAEVGRLQEYDLRMQIGKRRRFGDGFLGLVAL</sequence>
<comment type="subcellular location">
    <subcellularLocation>
        <location evidence="1">Nucleus</location>
    </subcellularLocation>
</comment>
<evidence type="ECO:0000256" key="6">
    <source>
        <dbReference type="ARBA" id="ARBA00023015"/>
    </source>
</evidence>
<dbReference type="Gene3D" id="3.30.160.60">
    <property type="entry name" value="Classic Zinc Finger"/>
    <property type="match status" value="1"/>
</dbReference>
<keyword evidence="3" id="KW-0677">Repeat</keyword>
<accession>A0A7N0UAD9</accession>
<keyword evidence="7" id="KW-0804">Transcription</keyword>
<evidence type="ECO:0000313" key="13">
    <source>
        <dbReference type="Proteomes" id="UP000594263"/>
    </source>
</evidence>
<dbReference type="GO" id="GO:0005634">
    <property type="term" value="C:nucleus"/>
    <property type="evidence" value="ECO:0007669"/>
    <property type="project" value="UniProtKB-SubCell"/>
</dbReference>
<evidence type="ECO:0000259" key="11">
    <source>
        <dbReference type="PROSITE" id="PS50157"/>
    </source>
</evidence>
<evidence type="ECO:0000256" key="5">
    <source>
        <dbReference type="ARBA" id="ARBA00022833"/>
    </source>
</evidence>
<dbReference type="Proteomes" id="UP000594263">
    <property type="component" value="Unplaced"/>
</dbReference>
<keyword evidence="2" id="KW-0479">Metal-binding</keyword>
<organism evidence="12 13">
    <name type="scientific">Kalanchoe fedtschenkoi</name>
    <name type="common">Lavender scallops</name>
    <name type="synonym">South American air plant</name>
    <dbReference type="NCBI Taxonomy" id="63787"/>
    <lineage>
        <taxon>Eukaryota</taxon>
        <taxon>Viridiplantae</taxon>
        <taxon>Streptophyta</taxon>
        <taxon>Embryophyta</taxon>
        <taxon>Tracheophyta</taxon>
        <taxon>Spermatophyta</taxon>
        <taxon>Magnoliopsida</taxon>
        <taxon>eudicotyledons</taxon>
        <taxon>Gunneridae</taxon>
        <taxon>Pentapetalae</taxon>
        <taxon>Saxifragales</taxon>
        <taxon>Crassulaceae</taxon>
        <taxon>Kalanchoe</taxon>
    </lineage>
</organism>
<dbReference type="SMART" id="SM00355">
    <property type="entry name" value="ZnF_C2H2"/>
    <property type="match status" value="2"/>
</dbReference>
<feature type="compositionally biased region" description="Polar residues" evidence="10">
    <location>
        <begin position="72"/>
        <end position="83"/>
    </location>
</feature>
<dbReference type="GO" id="GO:0006950">
    <property type="term" value="P:response to stress"/>
    <property type="evidence" value="ECO:0007669"/>
    <property type="project" value="TreeGrafter"/>
</dbReference>
<evidence type="ECO:0000256" key="1">
    <source>
        <dbReference type="ARBA" id="ARBA00004123"/>
    </source>
</evidence>
<dbReference type="PROSITE" id="PS50157">
    <property type="entry name" value="ZINC_FINGER_C2H2_2"/>
    <property type="match status" value="2"/>
</dbReference>
<dbReference type="Pfam" id="PF13912">
    <property type="entry name" value="zf-C2H2_6"/>
    <property type="match status" value="2"/>
</dbReference>
<evidence type="ECO:0000256" key="4">
    <source>
        <dbReference type="ARBA" id="ARBA00022771"/>
    </source>
</evidence>
<dbReference type="InterPro" id="IPR013087">
    <property type="entry name" value="Znf_C2H2_type"/>
</dbReference>
<protein>
    <recommendedName>
        <fullName evidence="11">C2H2-type domain-containing protein</fullName>
    </recommendedName>
</protein>
<dbReference type="OMA" id="PKSHECA"/>
<dbReference type="GO" id="GO:0008270">
    <property type="term" value="F:zinc ion binding"/>
    <property type="evidence" value="ECO:0007669"/>
    <property type="project" value="UniProtKB-KW"/>
</dbReference>
<reference evidence="12" key="1">
    <citation type="submission" date="2021-01" db="UniProtKB">
        <authorList>
            <consortium name="EnsemblPlants"/>
        </authorList>
    </citation>
    <scope>IDENTIFICATION</scope>
</reference>
<keyword evidence="5" id="KW-0862">Zinc</keyword>
<evidence type="ECO:0000313" key="12">
    <source>
        <dbReference type="EnsemblPlants" id="Kaladp0058s0639.1.v1.1.CDS.1"/>
    </source>
</evidence>
<name>A0A7N0UAD9_KALFE</name>
<evidence type="ECO:0000256" key="9">
    <source>
        <dbReference type="PROSITE-ProRule" id="PRU00042"/>
    </source>
</evidence>
<dbReference type="PANTHER" id="PTHR26374">
    <property type="entry name" value="ZINC FINGER PROTEIN ZAT5"/>
    <property type="match status" value="1"/>
</dbReference>
<keyword evidence="13" id="KW-1185">Reference proteome</keyword>
<dbReference type="SUPFAM" id="SSF57667">
    <property type="entry name" value="beta-beta-alpha zinc fingers"/>
    <property type="match status" value="1"/>
</dbReference>
<dbReference type="GO" id="GO:0010200">
    <property type="term" value="P:response to chitin"/>
    <property type="evidence" value="ECO:0007669"/>
    <property type="project" value="TreeGrafter"/>
</dbReference>
<keyword evidence="6" id="KW-0805">Transcription regulation</keyword>
<dbReference type="AlphaFoldDB" id="A0A7N0UAD9"/>
<proteinExistence type="predicted"/>
<dbReference type="EnsemblPlants" id="Kaladp0058s0639.1.v1.1">
    <property type="protein sequence ID" value="Kaladp0058s0639.1.v1.1.CDS.1"/>
    <property type="gene ID" value="Kaladp0058s0639.v1.1"/>
</dbReference>
<feature type="domain" description="C2H2-type" evidence="11">
    <location>
        <begin position="42"/>
        <end position="69"/>
    </location>
</feature>
<dbReference type="InterPro" id="IPR036236">
    <property type="entry name" value="Znf_C2H2_sf"/>
</dbReference>
<evidence type="ECO:0000256" key="10">
    <source>
        <dbReference type="SAM" id="MobiDB-lite"/>
    </source>
</evidence>
<evidence type="ECO:0000256" key="3">
    <source>
        <dbReference type="ARBA" id="ARBA00022737"/>
    </source>
</evidence>
<feature type="region of interest" description="Disordered" evidence="10">
    <location>
        <begin position="58"/>
        <end position="86"/>
    </location>
</feature>
<evidence type="ECO:0000256" key="8">
    <source>
        <dbReference type="ARBA" id="ARBA00023242"/>
    </source>
</evidence>
<dbReference type="Gramene" id="Kaladp0058s0639.1.v1.1">
    <property type="protein sequence ID" value="Kaladp0058s0639.1.v1.1.CDS.1"/>
    <property type="gene ID" value="Kaladp0058s0639.v1.1"/>
</dbReference>
<feature type="domain" description="C2H2-type" evidence="11">
    <location>
        <begin position="91"/>
        <end position="113"/>
    </location>
</feature>
<evidence type="ECO:0000256" key="7">
    <source>
        <dbReference type="ARBA" id="ARBA00023163"/>
    </source>
</evidence>
<evidence type="ECO:0000256" key="2">
    <source>
        <dbReference type="ARBA" id="ARBA00022723"/>
    </source>
</evidence>
<dbReference type="PANTHER" id="PTHR26374:SF379">
    <property type="entry name" value="ZINC FINGER PROTEIN ZAT12"/>
    <property type="match status" value="1"/>
</dbReference>